<evidence type="ECO:0000256" key="2">
    <source>
        <dbReference type="ARBA" id="ARBA00022679"/>
    </source>
</evidence>
<dbReference type="SMR" id="A0A482WLA8"/>
<keyword evidence="1" id="KW-0489">Methyltransferase</keyword>
<dbReference type="PANTHER" id="PTHR13393:SF0">
    <property type="entry name" value="RNA N6-ADENOSINE-METHYLTRANSFERASE METTL16"/>
    <property type="match status" value="1"/>
</dbReference>
<feature type="region of interest" description="Disordered" evidence="3">
    <location>
        <begin position="233"/>
        <end position="278"/>
    </location>
</feature>
<keyword evidence="2" id="KW-0808">Transferase</keyword>
<evidence type="ECO:0000313" key="4">
    <source>
        <dbReference type="EMBL" id="RZF33961.1"/>
    </source>
</evidence>
<dbReference type="GO" id="GO:0008168">
    <property type="term" value="F:methyltransferase activity"/>
    <property type="evidence" value="ECO:0007669"/>
    <property type="project" value="UniProtKB-KW"/>
</dbReference>
<dbReference type="InParanoid" id="A0A482WLA8"/>
<dbReference type="STRING" id="195883.A0A482WLA8"/>
<dbReference type="OrthoDB" id="514248at2759"/>
<dbReference type="InterPro" id="IPR029063">
    <property type="entry name" value="SAM-dependent_MTases_sf"/>
</dbReference>
<organism evidence="4 5">
    <name type="scientific">Laodelphax striatellus</name>
    <name type="common">Small brown planthopper</name>
    <name type="synonym">Delphax striatella</name>
    <dbReference type="NCBI Taxonomy" id="195883"/>
    <lineage>
        <taxon>Eukaryota</taxon>
        <taxon>Metazoa</taxon>
        <taxon>Ecdysozoa</taxon>
        <taxon>Arthropoda</taxon>
        <taxon>Hexapoda</taxon>
        <taxon>Insecta</taxon>
        <taxon>Pterygota</taxon>
        <taxon>Neoptera</taxon>
        <taxon>Paraneoptera</taxon>
        <taxon>Hemiptera</taxon>
        <taxon>Auchenorrhyncha</taxon>
        <taxon>Fulgoroidea</taxon>
        <taxon>Delphacidae</taxon>
        <taxon>Criomorphinae</taxon>
        <taxon>Laodelphax</taxon>
    </lineage>
</organism>
<feature type="compositionally biased region" description="Basic and acidic residues" evidence="3">
    <location>
        <begin position="347"/>
        <end position="356"/>
    </location>
</feature>
<feature type="compositionally biased region" description="Low complexity" evidence="3">
    <location>
        <begin position="362"/>
        <end position="383"/>
    </location>
</feature>
<evidence type="ECO:0000256" key="1">
    <source>
        <dbReference type="ARBA" id="ARBA00022603"/>
    </source>
</evidence>
<feature type="region of interest" description="Disordered" evidence="3">
    <location>
        <begin position="328"/>
        <end position="385"/>
    </location>
</feature>
<dbReference type="Pfam" id="PF05971">
    <property type="entry name" value="Methyltransf_10"/>
    <property type="match status" value="1"/>
</dbReference>
<reference evidence="4 5" key="1">
    <citation type="journal article" date="2017" name="Gigascience">
        <title>Genome sequence of the small brown planthopper, Laodelphax striatellus.</title>
        <authorList>
            <person name="Zhu J."/>
            <person name="Jiang F."/>
            <person name="Wang X."/>
            <person name="Yang P."/>
            <person name="Bao Y."/>
            <person name="Zhao W."/>
            <person name="Wang W."/>
            <person name="Lu H."/>
            <person name="Wang Q."/>
            <person name="Cui N."/>
            <person name="Li J."/>
            <person name="Chen X."/>
            <person name="Luo L."/>
            <person name="Yu J."/>
            <person name="Kang L."/>
            <person name="Cui F."/>
        </authorList>
    </citation>
    <scope>NUCLEOTIDE SEQUENCE [LARGE SCALE GENOMIC DNA]</scope>
    <source>
        <strain evidence="4">Lst14</strain>
    </source>
</reference>
<feature type="compositionally biased region" description="Basic and acidic residues" evidence="3">
    <location>
        <begin position="268"/>
        <end position="278"/>
    </location>
</feature>
<protein>
    <recommendedName>
        <fullName evidence="6">U6 small nuclear RNA (adenine-(43)-N(6))-methyltransferase</fullName>
    </recommendedName>
</protein>
<dbReference type="PANTHER" id="PTHR13393">
    <property type="entry name" value="SAM-DEPENDENT METHYLTRANSFERASE"/>
    <property type="match status" value="1"/>
</dbReference>
<name>A0A482WLA8_LAOST</name>
<dbReference type="InterPro" id="IPR010286">
    <property type="entry name" value="METTL16/RlmF"/>
</dbReference>
<gene>
    <name evidence="4" type="ORF">LSTR_LSTR012081</name>
</gene>
<dbReference type="SUPFAM" id="SSF53335">
    <property type="entry name" value="S-adenosyl-L-methionine-dependent methyltransferases"/>
    <property type="match status" value="1"/>
</dbReference>
<dbReference type="GO" id="GO:0070475">
    <property type="term" value="P:rRNA base methylation"/>
    <property type="evidence" value="ECO:0007669"/>
    <property type="project" value="TreeGrafter"/>
</dbReference>
<feature type="compositionally biased region" description="Polar residues" evidence="3">
    <location>
        <begin position="332"/>
        <end position="345"/>
    </location>
</feature>
<feature type="compositionally biased region" description="Basic residues" evidence="3">
    <location>
        <begin position="233"/>
        <end position="244"/>
    </location>
</feature>
<dbReference type="AlphaFoldDB" id="A0A482WLA8"/>
<evidence type="ECO:0008006" key="6">
    <source>
        <dbReference type="Google" id="ProtNLM"/>
    </source>
</evidence>
<sequence length="471" mass="52259">MLATEVDGVSIEYANSNVTTNELTDLIKVEQVTSDSVLLDVIKDKTGHFDFCMCNPPFFSSEDELQCSPARNAPRNAPTGCKSELVAPGGEVAFVKRIIDDSVQLGTKIRVYTTMLGKKTSLKDLQTYLGEKGEQFASLSVGCTEFCQGHTTRWGLAWSFLPGLNLPDLVKTRKKNEKKKNPAIATLKNCTLSNAVEKLNLLFKELGIHTKLMKENPSRVEMSIIALRNTWSHQRRKRRANKRQNKGEGDNGVNEWDRDGDSSVSKKSRLESASDDRVAEEAFVTNSDKVDSLSLKEGSVSEKVEFCEKANIGSNQTENISADDLKQEPEELQTNSQNLNKQPSNLPHDKEEKLETALDSQKNSSENIPNPSNNEKPENISSSAGFDVVENEKSELPMSGRDDENDGLDDYIGNKWADIDTLPLLTADLLLQNLGKDVMVAISLAEACVGGWQLVHQIRQIIINRVDLKKD</sequence>
<feature type="compositionally biased region" description="Basic and acidic residues" evidence="3">
    <location>
        <begin position="245"/>
        <end position="261"/>
    </location>
</feature>
<dbReference type="GO" id="GO:0005634">
    <property type="term" value="C:nucleus"/>
    <property type="evidence" value="ECO:0007669"/>
    <property type="project" value="TreeGrafter"/>
</dbReference>
<proteinExistence type="predicted"/>
<evidence type="ECO:0000313" key="5">
    <source>
        <dbReference type="Proteomes" id="UP000291343"/>
    </source>
</evidence>
<accession>A0A482WLA8</accession>
<dbReference type="Proteomes" id="UP000291343">
    <property type="component" value="Unassembled WGS sequence"/>
</dbReference>
<keyword evidence="5" id="KW-1185">Reference proteome</keyword>
<evidence type="ECO:0000256" key="3">
    <source>
        <dbReference type="SAM" id="MobiDB-lite"/>
    </source>
</evidence>
<comment type="caution">
    <text evidence="4">The sequence shown here is derived from an EMBL/GenBank/DDBJ whole genome shotgun (WGS) entry which is preliminary data.</text>
</comment>
<dbReference type="EMBL" id="QKKF02033080">
    <property type="protein sequence ID" value="RZF33961.1"/>
    <property type="molecule type" value="Genomic_DNA"/>
</dbReference>
<dbReference type="Gene3D" id="3.40.50.150">
    <property type="entry name" value="Vaccinia Virus protein VP39"/>
    <property type="match status" value="1"/>
</dbReference>